<accession>A0AAD9P388</accession>
<dbReference type="SUPFAM" id="SSF63825">
    <property type="entry name" value="YWTD domain"/>
    <property type="match status" value="1"/>
</dbReference>
<keyword evidence="1" id="KW-0245">EGF-like domain</keyword>
<organism evidence="9 10">
    <name type="scientific">Ridgeia piscesae</name>
    <name type="common">Tubeworm</name>
    <dbReference type="NCBI Taxonomy" id="27915"/>
    <lineage>
        <taxon>Eukaryota</taxon>
        <taxon>Metazoa</taxon>
        <taxon>Spiralia</taxon>
        <taxon>Lophotrochozoa</taxon>
        <taxon>Annelida</taxon>
        <taxon>Polychaeta</taxon>
        <taxon>Sedentaria</taxon>
        <taxon>Canalipalpata</taxon>
        <taxon>Sabellida</taxon>
        <taxon>Siboglinidae</taxon>
        <taxon>Ridgeia</taxon>
    </lineage>
</organism>
<proteinExistence type="predicted"/>
<feature type="repeat" description="LDL-receptor class B" evidence="6">
    <location>
        <begin position="4"/>
        <end position="47"/>
    </location>
</feature>
<feature type="compositionally biased region" description="Polar residues" evidence="7">
    <location>
        <begin position="336"/>
        <end position="348"/>
    </location>
</feature>
<comment type="caution">
    <text evidence="9">The sequence shown here is derived from an EMBL/GenBank/DDBJ whole genome shotgun (WGS) entry which is preliminary data.</text>
</comment>
<keyword evidence="8" id="KW-0472">Membrane</keyword>
<keyword evidence="3" id="KW-0677">Repeat</keyword>
<dbReference type="InterPro" id="IPR011042">
    <property type="entry name" value="6-blade_b-propeller_TolB-like"/>
</dbReference>
<feature type="repeat" description="LDL-receptor class B" evidence="6">
    <location>
        <begin position="48"/>
        <end position="89"/>
    </location>
</feature>
<dbReference type="SMART" id="SM00135">
    <property type="entry name" value="LY"/>
    <property type="match status" value="3"/>
</dbReference>
<dbReference type="PANTHER" id="PTHR46513">
    <property type="entry name" value="VITELLOGENIN RECEPTOR-LIKE PROTEIN-RELATED-RELATED"/>
    <property type="match status" value="1"/>
</dbReference>
<feature type="region of interest" description="Disordered" evidence="7">
    <location>
        <begin position="330"/>
        <end position="352"/>
    </location>
</feature>
<evidence type="ECO:0000256" key="3">
    <source>
        <dbReference type="ARBA" id="ARBA00022737"/>
    </source>
</evidence>
<evidence type="ECO:0000256" key="1">
    <source>
        <dbReference type="ARBA" id="ARBA00022536"/>
    </source>
</evidence>
<evidence type="ECO:0000256" key="8">
    <source>
        <dbReference type="SAM" id="Phobius"/>
    </source>
</evidence>
<evidence type="ECO:0000313" key="10">
    <source>
        <dbReference type="Proteomes" id="UP001209878"/>
    </source>
</evidence>
<keyword evidence="5" id="KW-0325">Glycoprotein</keyword>
<dbReference type="PANTHER" id="PTHR46513:SF44">
    <property type="entry name" value="LDL RECEPTOR RELATED PROTEIN 4"/>
    <property type="match status" value="1"/>
</dbReference>
<evidence type="ECO:0000256" key="7">
    <source>
        <dbReference type="SAM" id="MobiDB-lite"/>
    </source>
</evidence>
<dbReference type="PROSITE" id="PS51120">
    <property type="entry name" value="LDLRB"/>
    <property type="match status" value="2"/>
</dbReference>
<sequence length="366" mass="40970">MDITLLFWTDWGKYPRIERSYLDGSGRTAIVSTDLGWPNGLAIDYDAGRIYWGDAQMDRIERSDLDGGHRIQLVTRMQHPFGIAVYGKYIYVTDWQARAIERYSKTSGKGKVMVRGNMDGMMDIHMVAPSRQTGSNGCALGNGGCSHLCLARAHSYVCVCPTYPDPKPCIPGREVFDHEDDYDDDLYCSEEGTRSGRCGRASGQGLSGRRLMLVTLGILLLVMALIFILIFLFWRRRHRNRERNAATAPTLTFSNPTYTRVRTDATNADMRPLHRGIEKNEEQYAMLAAEGPRKGEKMNNQQAACLMKQRQCAAAAAVAECADSVAPLAGSKTPDSRNIYQPWETQKTPAEPKIHVYDDDVVESNI</sequence>
<keyword evidence="4" id="KW-1015">Disulfide bond</keyword>
<dbReference type="InterPro" id="IPR000033">
    <property type="entry name" value="LDLR_classB_rpt"/>
</dbReference>
<keyword evidence="10" id="KW-1185">Reference proteome</keyword>
<reference evidence="9" key="1">
    <citation type="journal article" date="2023" name="Mol. Biol. Evol.">
        <title>Third-Generation Sequencing Reveals the Adaptive Role of the Epigenome in Three Deep-Sea Polychaetes.</title>
        <authorList>
            <person name="Perez M."/>
            <person name="Aroh O."/>
            <person name="Sun Y."/>
            <person name="Lan Y."/>
            <person name="Juniper S.K."/>
            <person name="Young C.R."/>
            <person name="Angers B."/>
            <person name="Qian P.Y."/>
        </authorList>
    </citation>
    <scope>NUCLEOTIDE SEQUENCE</scope>
    <source>
        <strain evidence="9">R07B-5</strain>
    </source>
</reference>
<evidence type="ECO:0000256" key="4">
    <source>
        <dbReference type="ARBA" id="ARBA00023157"/>
    </source>
</evidence>
<dbReference type="AlphaFoldDB" id="A0AAD9P388"/>
<keyword evidence="8" id="KW-0812">Transmembrane</keyword>
<protein>
    <submittedName>
        <fullName evidence="9">Uncharacterized protein</fullName>
    </submittedName>
</protein>
<gene>
    <name evidence="9" type="ORF">NP493_169g02009</name>
</gene>
<evidence type="ECO:0000256" key="6">
    <source>
        <dbReference type="PROSITE-ProRule" id="PRU00461"/>
    </source>
</evidence>
<keyword evidence="8" id="KW-1133">Transmembrane helix</keyword>
<evidence type="ECO:0000256" key="5">
    <source>
        <dbReference type="ARBA" id="ARBA00023180"/>
    </source>
</evidence>
<dbReference type="Pfam" id="PF00058">
    <property type="entry name" value="Ldl_recept_b"/>
    <property type="match status" value="2"/>
</dbReference>
<dbReference type="SUPFAM" id="SSF57196">
    <property type="entry name" value="EGF/Laminin"/>
    <property type="match status" value="1"/>
</dbReference>
<dbReference type="Proteomes" id="UP001209878">
    <property type="component" value="Unassembled WGS sequence"/>
</dbReference>
<keyword evidence="2" id="KW-0732">Signal</keyword>
<dbReference type="FunFam" id="2.120.10.30:FF:000241">
    <property type="entry name" value="Low-density lipoprotein receptor-related protein 6"/>
    <property type="match status" value="1"/>
</dbReference>
<dbReference type="EMBL" id="JAODUO010000169">
    <property type="protein sequence ID" value="KAK2187328.1"/>
    <property type="molecule type" value="Genomic_DNA"/>
</dbReference>
<dbReference type="InterPro" id="IPR050778">
    <property type="entry name" value="Cueball_EGF_LRP_Nidogen"/>
</dbReference>
<feature type="transmembrane region" description="Helical" evidence="8">
    <location>
        <begin position="211"/>
        <end position="234"/>
    </location>
</feature>
<dbReference type="Gene3D" id="2.120.10.30">
    <property type="entry name" value="TolB, C-terminal domain"/>
    <property type="match status" value="1"/>
</dbReference>
<name>A0AAD9P388_RIDPI</name>
<evidence type="ECO:0000313" key="9">
    <source>
        <dbReference type="EMBL" id="KAK2187328.1"/>
    </source>
</evidence>
<evidence type="ECO:0000256" key="2">
    <source>
        <dbReference type="ARBA" id="ARBA00022729"/>
    </source>
</evidence>